<sequence length="132" mass="14743">MNVYGKTAIAAVAVYDRLNKPDPRECWEDSITQFTNSKDSQKKGCPRSAFLGLCQDGYVKGIPKRNYLSSDSPNKDYAKIAAELVLKEPDRKYSKAVLWRNATENYPDAAKNQNGQMDVVLALKEAGLLQKP</sequence>
<dbReference type="EMBL" id="CP001836">
    <property type="protein sequence ID" value="ACZ77024.1"/>
    <property type="molecule type" value="Genomic_DNA"/>
</dbReference>
<evidence type="ECO:0000313" key="2">
    <source>
        <dbReference type="Proteomes" id="UP000001446"/>
    </source>
</evidence>
<dbReference type="KEGG" id="ddc:Dd586_2170"/>
<evidence type="ECO:0000313" key="1">
    <source>
        <dbReference type="EMBL" id="ACZ77024.1"/>
    </source>
</evidence>
<dbReference type="OrthoDB" id="5586840at2"/>
<proteinExistence type="predicted"/>
<name>D2C0V3_DICZ5</name>
<accession>D2C0V3</accession>
<gene>
    <name evidence="1" type="ordered locus">Dd586_2170</name>
</gene>
<dbReference type="Proteomes" id="UP000001446">
    <property type="component" value="Chromosome"/>
</dbReference>
<keyword evidence="2" id="KW-1185">Reference proteome</keyword>
<dbReference type="eggNOG" id="ENOG5032ZXM">
    <property type="taxonomic scope" value="Bacteria"/>
</dbReference>
<dbReference type="STRING" id="590409.Dd586_2170"/>
<dbReference type="RefSeq" id="WP_012884840.1">
    <property type="nucleotide sequence ID" value="NC_013592.1"/>
</dbReference>
<dbReference type="HOGENOM" id="CLU_130801_1_0_6"/>
<dbReference type="InterPro" id="IPR053917">
    <property type="entry name" value="DUF6979"/>
</dbReference>
<reference evidence="1" key="1">
    <citation type="submission" date="2009-12" db="EMBL/GenBank/DDBJ databases">
        <title>Complete sequence of Dickeya dadantii Ech586.</title>
        <authorList>
            <consortium name="US DOE Joint Genome Institute"/>
            <person name="Lucas S."/>
            <person name="Copeland A."/>
            <person name="Lapidus A."/>
            <person name="Glavina del Rio T."/>
            <person name="Tice H."/>
            <person name="Bruce D."/>
            <person name="Goodwin L."/>
            <person name="Pitluck S."/>
            <person name="Munk A.C."/>
            <person name="Brettin T."/>
            <person name="Detter J.C."/>
            <person name="Han C."/>
            <person name="Tapia R."/>
            <person name="Larimer F."/>
            <person name="Land M."/>
            <person name="Hauser L."/>
            <person name="Kyrpides N."/>
            <person name="Mikhailova N."/>
            <person name="Balakrishnan V."/>
            <person name="Glasner J."/>
            <person name="Perna N.T."/>
        </authorList>
    </citation>
    <scope>NUCLEOTIDE SEQUENCE [LARGE SCALE GENOMIC DNA]</scope>
    <source>
        <strain evidence="1">Ech586</strain>
    </source>
</reference>
<protein>
    <submittedName>
        <fullName evidence="1">Uncharacterized protein</fullName>
    </submittedName>
</protein>
<dbReference type="AlphaFoldDB" id="D2C0V3"/>
<dbReference type="Pfam" id="PF22399">
    <property type="entry name" value="DUF6979"/>
    <property type="match status" value="1"/>
</dbReference>
<organism evidence="1 2">
    <name type="scientific">Dickeya zeae (strain Ech586)</name>
    <name type="common">Dickeya dadantii (strain Ech586)</name>
    <dbReference type="NCBI Taxonomy" id="590409"/>
    <lineage>
        <taxon>Bacteria</taxon>
        <taxon>Pseudomonadati</taxon>
        <taxon>Pseudomonadota</taxon>
        <taxon>Gammaproteobacteria</taxon>
        <taxon>Enterobacterales</taxon>
        <taxon>Pectobacteriaceae</taxon>
        <taxon>Dickeya</taxon>
        <taxon>Dickeya parazeae</taxon>
    </lineage>
</organism>